<protein>
    <submittedName>
        <fullName evidence="3">Uncharacterized protein</fullName>
    </submittedName>
</protein>
<comment type="caution">
    <text evidence="3">The sequence shown here is derived from an EMBL/GenBank/DDBJ whole genome shotgun (WGS) entry which is preliminary data.</text>
</comment>
<dbReference type="Proteomes" id="UP001150925">
    <property type="component" value="Unassembled WGS sequence"/>
</dbReference>
<feature type="compositionally biased region" description="Low complexity" evidence="2">
    <location>
        <begin position="160"/>
        <end position="184"/>
    </location>
</feature>
<dbReference type="OrthoDB" id="5630847at2759"/>
<name>A0A9W8E6W7_9FUNG</name>
<evidence type="ECO:0000256" key="2">
    <source>
        <dbReference type="SAM" id="MobiDB-lite"/>
    </source>
</evidence>
<keyword evidence="1" id="KW-0175">Coiled coil</keyword>
<evidence type="ECO:0000313" key="4">
    <source>
        <dbReference type="Proteomes" id="UP001150925"/>
    </source>
</evidence>
<dbReference type="AlphaFoldDB" id="A0A9W8E6W7"/>
<evidence type="ECO:0000256" key="1">
    <source>
        <dbReference type="SAM" id="Coils"/>
    </source>
</evidence>
<keyword evidence="4" id="KW-1185">Reference proteome</keyword>
<feature type="region of interest" description="Disordered" evidence="2">
    <location>
        <begin position="158"/>
        <end position="184"/>
    </location>
</feature>
<feature type="coiled-coil region" evidence="1">
    <location>
        <begin position="44"/>
        <end position="110"/>
    </location>
</feature>
<reference evidence="3" key="1">
    <citation type="submission" date="2022-07" db="EMBL/GenBank/DDBJ databases">
        <title>Phylogenomic reconstructions and comparative analyses of Kickxellomycotina fungi.</title>
        <authorList>
            <person name="Reynolds N.K."/>
            <person name="Stajich J.E."/>
            <person name="Barry K."/>
            <person name="Grigoriev I.V."/>
            <person name="Crous P."/>
            <person name="Smith M.E."/>
        </authorList>
    </citation>
    <scope>NUCLEOTIDE SEQUENCE</scope>
    <source>
        <strain evidence="3">RSA 1196</strain>
    </source>
</reference>
<gene>
    <name evidence="3" type="ORF">IWQ62_003616</name>
</gene>
<accession>A0A9W8E6W7</accession>
<dbReference type="EMBL" id="JANBPY010001005">
    <property type="protein sequence ID" value="KAJ1962178.1"/>
    <property type="molecule type" value="Genomic_DNA"/>
</dbReference>
<organism evidence="3 4">
    <name type="scientific">Dispira parvispora</name>
    <dbReference type="NCBI Taxonomy" id="1520584"/>
    <lineage>
        <taxon>Eukaryota</taxon>
        <taxon>Fungi</taxon>
        <taxon>Fungi incertae sedis</taxon>
        <taxon>Zoopagomycota</taxon>
        <taxon>Kickxellomycotina</taxon>
        <taxon>Dimargaritomycetes</taxon>
        <taxon>Dimargaritales</taxon>
        <taxon>Dimargaritaceae</taxon>
        <taxon>Dispira</taxon>
    </lineage>
</organism>
<sequence>MDAHPVVQSITDRILASPGGSSQPHVAQELDSLTHTLTRMEYQLSDQERLAETLGRQSQQLRADLVLLMEQTHANLHQVFHQIDQMEALVAAQEQRVEAFEEQVACVEATSQTHWAPHITSKRWIDKFSNMRVGSPQPFAALSTLLSDVSKSATTSILASPKLSTSTTEPPSSPTSSSLSPRKT</sequence>
<proteinExistence type="predicted"/>
<evidence type="ECO:0000313" key="3">
    <source>
        <dbReference type="EMBL" id="KAJ1962178.1"/>
    </source>
</evidence>